<keyword evidence="6 7" id="KW-0472">Membrane</keyword>
<keyword evidence="5 7" id="KW-1133">Transmembrane helix</keyword>
<feature type="domain" description="ABC transmembrane type-1" evidence="8">
    <location>
        <begin position="78"/>
        <end position="295"/>
    </location>
</feature>
<evidence type="ECO:0000259" key="8">
    <source>
        <dbReference type="PROSITE" id="PS50928"/>
    </source>
</evidence>
<dbReference type="SUPFAM" id="SSF161098">
    <property type="entry name" value="MetI-like"/>
    <property type="match status" value="1"/>
</dbReference>
<feature type="transmembrane region" description="Helical" evidence="7">
    <location>
        <begin position="171"/>
        <end position="192"/>
    </location>
</feature>
<comment type="subcellular location">
    <subcellularLocation>
        <location evidence="1 7">Cell membrane</location>
        <topology evidence="1 7">Multi-pass membrane protein</topology>
    </subcellularLocation>
</comment>
<evidence type="ECO:0000256" key="3">
    <source>
        <dbReference type="ARBA" id="ARBA00022475"/>
    </source>
</evidence>
<reference evidence="9" key="1">
    <citation type="journal article" date="2020" name="mSystems">
        <title>Genome- and Community-Level Interaction Insights into Carbon Utilization and Element Cycling Functions of Hydrothermarchaeota in Hydrothermal Sediment.</title>
        <authorList>
            <person name="Zhou Z."/>
            <person name="Liu Y."/>
            <person name="Xu W."/>
            <person name="Pan J."/>
            <person name="Luo Z.H."/>
            <person name="Li M."/>
        </authorList>
    </citation>
    <scope>NUCLEOTIDE SEQUENCE [LARGE SCALE GENOMIC DNA]</scope>
    <source>
        <strain evidence="9">SpSt-289</strain>
    </source>
</reference>
<evidence type="ECO:0000256" key="2">
    <source>
        <dbReference type="ARBA" id="ARBA00022448"/>
    </source>
</evidence>
<evidence type="ECO:0000256" key="7">
    <source>
        <dbReference type="RuleBase" id="RU363032"/>
    </source>
</evidence>
<keyword evidence="2 7" id="KW-0813">Transport</keyword>
<evidence type="ECO:0000256" key="5">
    <source>
        <dbReference type="ARBA" id="ARBA00022989"/>
    </source>
</evidence>
<organism evidence="9">
    <name type="scientific">Caldilinea aerophila</name>
    <dbReference type="NCBI Taxonomy" id="133453"/>
    <lineage>
        <taxon>Bacteria</taxon>
        <taxon>Bacillati</taxon>
        <taxon>Chloroflexota</taxon>
        <taxon>Caldilineae</taxon>
        <taxon>Caldilineales</taxon>
        <taxon>Caldilineaceae</taxon>
        <taxon>Caldilinea</taxon>
    </lineage>
</organism>
<comment type="similarity">
    <text evidence="7">Belongs to the binding-protein-dependent transport system permease family.</text>
</comment>
<dbReference type="PROSITE" id="PS50928">
    <property type="entry name" value="ABC_TM1"/>
    <property type="match status" value="1"/>
</dbReference>
<dbReference type="PANTHER" id="PTHR30193:SF37">
    <property type="entry name" value="INNER MEMBRANE ABC TRANSPORTER PERMEASE PROTEIN YCJO"/>
    <property type="match status" value="1"/>
</dbReference>
<name>A0A7C1FGQ2_9CHLR</name>
<dbReference type="CDD" id="cd06261">
    <property type="entry name" value="TM_PBP2"/>
    <property type="match status" value="1"/>
</dbReference>
<dbReference type="InterPro" id="IPR000515">
    <property type="entry name" value="MetI-like"/>
</dbReference>
<dbReference type="PANTHER" id="PTHR30193">
    <property type="entry name" value="ABC TRANSPORTER PERMEASE PROTEIN"/>
    <property type="match status" value="1"/>
</dbReference>
<feature type="transmembrane region" description="Helical" evidence="7">
    <location>
        <begin position="21"/>
        <end position="48"/>
    </location>
</feature>
<keyword evidence="4 7" id="KW-0812">Transmembrane</keyword>
<dbReference type="GO" id="GO:0005886">
    <property type="term" value="C:plasma membrane"/>
    <property type="evidence" value="ECO:0007669"/>
    <property type="project" value="UniProtKB-SubCell"/>
</dbReference>
<dbReference type="InterPro" id="IPR051393">
    <property type="entry name" value="ABC_transporter_permease"/>
</dbReference>
<dbReference type="InterPro" id="IPR035906">
    <property type="entry name" value="MetI-like_sf"/>
</dbReference>
<feature type="transmembrane region" description="Helical" evidence="7">
    <location>
        <begin position="82"/>
        <end position="103"/>
    </location>
</feature>
<dbReference type="Pfam" id="PF00528">
    <property type="entry name" value="BPD_transp_1"/>
    <property type="match status" value="1"/>
</dbReference>
<accession>A0A7C1FGQ2</accession>
<dbReference type="EMBL" id="DSMG01000078">
    <property type="protein sequence ID" value="HDX31316.1"/>
    <property type="molecule type" value="Genomic_DNA"/>
</dbReference>
<keyword evidence="3" id="KW-1003">Cell membrane</keyword>
<dbReference type="AlphaFoldDB" id="A0A7C1FGQ2"/>
<evidence type="ECO:0000313" key="9">
    <source>
        <dbReference type="EMBL" id="HDX31316.1"/>
    </source>
</evidence>
<protein>
    <submittedName>
        <fullName evidence="9">Sugar ABC transporter permease</fullName>
    </submittedName>
</protein>
<comment type="caution">
    <text evidence="9">The sequence shown here is derived from an EMBL/GenBank/DDBJ whole genome shotgun (WGS) entry which is preliminary data.</text>
</comment>
<dbReference type="GO" id="GO:0055085">
    <property type="term" value="P:transmembrane transport"/>
    <property type="evidence" value="ECO:0007669"/>
    <property type="project" value="InterPro"/>
</dbReference>
<feature type="transmembrane region" description="Helical" evidence="7">
    <location>
        <begin position="279"/>
        <end position="298"/>
    </location>
</feature>
<evidence type="ECO:0000256" key="1">
    <source>
        <dbReference type="ARBA" id="ARBA00004651"/>
    </source>
</evidence>
<feature type="transmembrane region" description="Helical" evidence="7">
    <location>
        <begin position="115"/>
        <end position="136"/>
    </location>
</feature>
<sequence length="308" mass="35074">MTLRTPSRSFFRWRPDQQWEGYLFILPSFLGFLIFIVLAVLMSLGISFSSWGLTGFRSIAGLANYQQLWRDPVFWQAFGNTAFYIVTIVPMQLALGLAMAVGLNQSIRGVTVYRLIYFMPVVTTIVAGAIVFRLLLSTNGPVNQWLAALFSALNIPFTPPNWLGSSQFSKWSVVILTLWKNTGFTMVVYLAALQGVPRELYDAAHTDGANAWQRFRHVTLPLISPTTFFLFIFQMIGAFQLFTEPFVMTQGGPANSSLSVVQYIYLAAFRDIRMDKAAAMAWVLFVFIFVFTLLQNFMQKRWVYYEAE</sequence>
<feature type="transmembrane region" description="Helical" evidence="7">
    <location>
        <begin position="222"/>
        <end position="242"/>
    </location>
</feature>
<evidence type="ECO:0000256" key="6">
    <source>
        <dbReference type="ARBA" id="ARBA00023136"/>
    </source>
</evidence>
<proteinExistence type="inferred from homology"/>
<gene>
    <name evidence="9" type="ORF">ENQ20_07445</name>
</gene>
<dbReference type="Gene3D" id="1.10.3720.10">
    <property type="entry name" value="MetI-like"/>
    <property type="match status" value="1"/>
</dbReference>
<evidence type="ECO:0000256" key="4">
    <source>
        <dbReference type="ARBA" id="ARBA00022692"/>
    </source>
</evidence>